<dbReference type="Proteomes" id="UP001161247">
    <property type="component" value="Chromosome 1"/>
</dbReference>
<feature type="region of interest" description="Disordered" evidence="1">
    <location>
        <begin position="111"/>
        <end position="137"/>
    </location>
</feature>
<dbReference type="InterPro" id="IPR039300">
    <property type="entry name" value="JASON"/>
</dbReference>
<dbReference type="GO" id="GO:0007142">
    <property type="term" value="P:male meiosis II"/>
    <property type="evidence" value="ECO:0007669"/>
    <property type="project" value="InterPro"/>
</dbReference>
<name>A0AAV1C798_OLDCO</name>
<feature type="region of interest" description="Disordered" evidence="1">
    <location>
        <begin position="238"/>
        <end position="261"/>
    </location>
</feature>
<reference evidence="2" key="1">
    <citation type="submission" date="2023-03" db="EMBL/GenBank/DDBJ databases">
        <authorList>
            <person name="Julca I."/>
        </authorList>
    </citation>
    <scope>NUCLEOTIDE SEQUENCE</scope>
</reference>
<dbReference type="AlphaFoldDB" id="A0AAV1C798"/>
<feature type="region of interest" description="Disordered" evidence="1">
    <location>
        <begin position="403"/>
        <end position="436"/>
    </location>
</feature>
<dbReference type="PANTHER" id="PTHR33318">
    <property type="entry name" value="ASPARTYL/GLUTAMYL-TRNA(ASN/GLN) AMIDOTRANSFERASE SUBUNIT"/>
    <property type="match status" value="1"/>
</dbReference>
<accession>A0AAV1C798</accession>
<feature type="region of interest" description="Disordered" evidence="1">
    <location>
        <begin position="365"/>
        <end position="387"/>
    </location>
</feature>
<evidence type="ECO:0000313" key="3">
    <source>
        <dbReference type="Proteomes" id="UP001161247"/>
    </source>
</evidence>
<evidence type="ECO:0000256" key="1">
    <source>
        <dbReference type="SAM" id="MobiDB-lite"/>
    </source>
</evidence>
<feature type="compositionally biased region" description="Polar residues" evidence="1">
    <location>
        <begin position="370"/>
        <end position="380"/>
    </location>
</feature>
<proteinExistence type="predicted"/>
<feature type="region of interest" description="Disordered" evidence="1">
    <location>
        <begin position="292"/>
        <end position="317"/>
    </location>
</feature>
<organism evidence="2 3">
    <name type="scientific">Oldenlandia corymbosa var. corymbosa</name>
    <dbReference type="NCBI Taxonomy" id="529605"/>
    <lineage>
        <taxon>Eukaryota</taxon>
        <taxon>Viridiplantae</taxon>
        <taxon>Streptophyta</taxon>
        <taxon>Embryophyta</taxon>
        <taxon>Tracheophyta</taxon>
        <taxon>Spermatophyta</taxon>
        <taxon>Magnoliopsida</taxon>
        <taxon>eudicotyledons</taxon>
        <taxon>Gunneridae</taxon>
        <taxon>Pentapetalae</taxon>
        <taxon>asterids</taxon>
        <taxon>lamiids</taxon>
        <taxon>Gentianales</taxon>
        <taxon>Rubiaceae</taxon>
        <taxon>Rubioideae</taxon>
        <taxon>Spermacoceae</taxon>
        <taxon>Hedyotis-Oldenlandia complex</taxon>
        <taxon>Oldenlandia</taxon>
    </lineage>
</organism>
<gene>
    <name evidence="2" type="ORF">OLC1_LOCUS3414</name>
</gene>
<sequence length="436" mass="48061">MKCITACFGSLTNHSGKNKKHHLIPPPPRKDLQSLIEKDATKEALLYTNQAAEQTQIANSAIKGKNEDQLNSSTRKKVTFDLDVKTPDPEECQIQKEAVNFPVEINVEEKPEESKVEVGQGINCGSSGEKGEETSKRAKISDEADLMMSESSVSSLFSYPPNLRYQNCASSDEDDFVGMDFKDTNLAADSESDDKNEEIDSKYTVQNGSQDTALVPEDSSESLFSLSIDSRNQIAAVENDVGESRENGEIGSNNREKSDGQDSALLLVQEESSESLFSLSIDSRKQIAALDTDVGEKEVSSPLKPPSKRGNARERSNCVQSVLNPIENLSQWNAVRAKTTPPITTDQDKENVNLEQENDTFSFWGKPTSFKKSPQQLSRRFSNRHKDDEIAVDTSLSSWLMSSEMNVTDENSPASVGNSSSKRTNTPKSVEGRQIL</sequence>
<dbReference type="EMBL" id="OX459118">
    <property type="protein sequence ID" value="CAI9091499.1"/>
    <property type="molecule type" value="Genomic_DNA"/>
</dbReference>
<evidence type="ECO:0000313" key="2">
    <source>
        <dbReference type="EMBL" id="CAI9091499.1"/>
    </source>
</evidence>
<feature type="compositionally biased region" description="Basic and acidic residues" evidence="1">
    <location>
        <begin position="242"/>
        <end position="260"/>
    </location>
</feature>
<feature type="compositionally biased region" description="Polar residues" evidence="1">
    <location>
        <begin position="403"/>
        <end position="428"/>
    </location>
</feature>
<dbReference type="PANTHER" id="PTHR33318:SF22">
    <property type="entry name" value="SUPPRESSOR PROTEIN SRP40-LIKE ISOFORM X1"/>
    <property type="match status" value="1"/>
</dbReference>
<keyword evidence="3" id="KW-1185">Reference proteome</keyword>
<protein>
    <submittedName>
        <fullName evidence="2">OLC1v1026551C1</fullName>
    </submittedName>
</protein>